<name>A0A0M4CZ00_9BACT</name>
<organism evidence="2 3">
    <name type="scientific">Desulfuromonas soudanensis</name>
    <dbReference type="NCBI Taxonomy" id="1603606"/>
    <lineage>
        <taxon>Bacteria</taxon>
        <taxon>Pseudomonadati</taxon>
        <taxon>Thermodesulfobacteriota</taxon>
        <taxon>Desulfuromonadia</taxon>
        <taxon>Desulfuromonadales</taxon>
        <taxon>Desulfuromonadaceae</taxon>
        <taxon>Desulfuromonas</taxon>
    </lineage>
</organism>
<evidence type="ECO:0000313" key="2">
    <source>
        <dbReference type="EMBL" id="ALC17828.1"/>
    </source>
</evidence>
<feature type="region of interest" description="Disordered" evidence="1">
    <location>
        <begin position="43"/>
        <end position="65"/>
    </location>
</feature>
<protein>
    <submittedName>
        <fullName evidence="2">Uncharacterized protein</fullName>
    </submittedName>
</protein>
<dbReference type="Proteomes" id="UP000057158">
    <property type="component" value="Chromosome"/>
</dbReference>
<dbReference type="EMBL" id="CP010802">
    <property type="protein sequence ID" value="ALC17828.1"/>
    <property type="molecule type" value="Genomic_DNA"/>
</dbReference>
<gene>
    <name evidence="2" type="ORF">DSOUD_3103</name>
</gene>
<dbReference type="STRING" id="1603606.DSOUD_3103"/>
<reference evidence="2 3" key="1">
    <citation type="submission" date="2015-07" db="EMBL/GenBank/DDBJ databases">
        <title>Isolation and Genomic Characterization of a Novel Halophilic Metal-Reducing Deltaproteobacterium from the Deep Subsurface.</title>
        <authorList>
            <person name="Badalamenti J.P."/>
            <person name="Summers Z.M."/>
            <person name="Gralnick J.A."/>
            <person name="Bond D.R."/>
        </authorList>
    </citation>
    <scope>NUCLEOTIDE SEQUENCE [LARGE SCALE GENOMIC DNA]</scope>
    <source>
        <strain evidence="2 3">WTL</strain>
    </source>
</reference>
<evidence type="ECO:0000313" key="3">
    <source>
        <dbReference type="Proteomes" id="UP000057158"/>
    </source>
</evidence>
<proteinExistence type="predicted"/>
<dbReference type="PATRIC" id="fig|1603606.3.peg.3349"/>
<dbReference type="AlphaFoldDB" id="A0A0M4CZ00"/>
<feature type="region of interest" description="Disordered" evidence="1">
    <location>
        <begin position="1"/>
        <end position="23"/>
    </location>
</feature>
<keyword evidence="3" id="KW-1185">Reference proteome</keyword>
<sequence>MSEDHRIEEEEEKPQPQRFPELEELQREVEKRIRDNRRFLENFLDDSFKDEDEEVDGEDEPFEEL</sequence>
<dbReference type="KEGG" id="des:DSOUD_3103"/>
<evidence type="ECO:0000256" key="1">
    <source>
        <dbReference type="SAM" id="MobiDB-lite"/>
    </source>
</evidence>
<accession>A0A0M4CZ00</accession>
<feature type="compositionally biased region" description="Acidic residues" evidence="1">
    <location>
        <begin position="48"/>
        <end position="65"/>
    </location>
</feature>
<dbReference type="RefSeq" id="WP_053551810.1">
    <property type="nucleotide sequence ID" value="NZ_CP010802.1"/>
</dbReference>